<evidence type="ECO:0000256" key="5">
    <source>
        <dbReference type="ARBA" id="ARBA00023136"/>
    </source>
</evidence>
<dbReference type="InterPro" id="IPR057089">
    <property type="entry name" value="C2_TIP"/>
</dbReference>
<protein>
    <recommendedName>
        <fullName evidence="9">T-cell immunomodulatory protein TIP C2 domain-containing protein</fullName>
    </recommendedName>
</protein>
<evidence type="ECO:0000256" key="1">
    <source>
        <dbReference type="ARBA" id="ARBA00004479"/>
    </source>
</evidence>
<dbReference type="PANTHER" id="PTHR13412">
    <property type="entry name" value="T-CELL IMMUNOMODULATORY PROTEIN HOMOLOG"/>
    <property type="match status" value="1"/>
</dbReference>
<evidence type="ECO:0000256" key="8">
    <source>
        <dbReference type="SAM" id="SignalP"/>
    </source>
</evidence>
<keyword evidence="4 7" id="KW-1133">Transmembrane helix</keyword>
<dbReference type="AlphaFoldDB" id="A0A1B0CY08"/>
<feature type="transmembrane region" description="Helical" evidence="7">
    <location>
        <begin position="544"/>
        <end position="568"/>
    </location>
</feature>
<evidence type="ECO:0000256" key="3">
    <source>
        <dbReference type="ARBA" id="ARBA00022692"/>
    </source>
</evidence>
<dbReference type="PANTHER" id="PTHR13412:SF0">
    <property type="entry name" value="T-CELL IMMUNOMODULATORY PROTEIN"/>
    <property type="match status" value="1"/>
</dbReference>
<organism evidence="10 11">
    <name type="scientific">Lutzomyia longipalpis</name>
    <name type="common">Sand fly</name>
    <dbReference type="NCBI Taxonomy" id="7200"/>
    <lineage>
        <taxon>Eukaryota</taxon>
        <taxon>Metazoa</taxon>
        <taxon>Ecdysozoa</taxon>
        <taxon>Arthropoda</taxon>
        <taxon>Hexapoda</taxon>
        <taxon>Insecta</taxon>
        <taxon>Pterygota</taxon>
        <taxon>Neoptera</taxon>
        <taxon>Endopterygota</taxon>
        <taxon>Diptera</taxon>
        <taxon>Nematocera</taxon>
        <taxon>Psychodoidea</taxon>
        <taxon>Psychodidae</taxon>
        <taxon>Lutzomyia</taxon>
        <taxon>Lutzomyia</taxon>
    </lineage>
</organism>
<evidence type="ECO:0000313" key="11">
    <source>
        <dbReference type="Proteomes" id="UP000092461"/>
    </source>
</evidence>
<keyword evidence="3 7" id="KW-0812">Transmembrane</keyword>
<dbReference type="Proteomes" id="UP000092461">
    <property type="component" value="Unassembled WGS sequence"/>
</dbReference>
<dbReference type="InterPro" id="IPR024881">
    <property type="entry name" value="Tip"/>
</dbReference>
<evidence type="ECO:0000256" key="6">
    <source>
        <dbReference type="ARBA" id="ARBA00023180"/>
    </source>
</evidence>
<keyword evidence="11" id="KW-1185">Reference proteome</keyword>
<feature type="chain" id="PRO_5008406237" description="T-cell immunomodulatory protein TIP C2 domain-containing protein" evidence="8">
    <location>
        <begin position="20"/>
        <end position="590"/>
    </location>
</feature>
<dbReference type="VEuPathDB" id="VectorBase:LLOJ010006"/>
<evidence type="ECO:0000256" key="7">
    <source>
        <dbReference type="SAM" id="Phobius"/>
    </source>
</evidence>
<evidence type="ECO:0000256" key="2">
    <source>
        <dbReference type="ARBA" id="ARBA00006496"/>
    </source>
</evidence>
<dbReference type="GO" id="GO:0005886">
    <property type="term" value="C:plasma membrane"/>
    <property type="evidence" value="ECO:0007669"/>
    <property type="project" value="TreeGrafter"/>
</dbReference>
<dbReference type="InterPro" id="IPR028994">
    <property type="entry name" value="Integrin_alpha_N"/>
</dbReference>
<comment type="similarity">
    <text evidence="2">Belongs to the TIP family.</text>
</comment>
<evidence type="ECO:0000313" key="10">
    <source>
        <dbReference type="EnsemblMetazoa" id="LLOJ010006-PA"/>
    </source>
</evidence>
<dbReference type="Gene3D" id="2.130.10.130">
    <property type="entry name" value="Integrin alpha, N-terminal"/>
    <property type="match status" value="1"/>
</dbReference>
<name>A0A1B0CY08_LUTLO</name>
<evidence type="ECO:0000256" key="4">
    <source>
        <dbReference type="ARBA" id="ARBA00022989"/>
    </source>
</evidence>
<keyword evidence="5 7" id="KW-0472">Membrane</keyword>
<feature type="signal peptide" evidence="8">
    <location>
        <begin position="1"/>
        <end position="19"/>
    </location>
</feature>
<comment type="subcellular location">
    <subcellularLocation>
        <location evidence="1">Membrane</location>
        <topology evidence="1">Single-pass type I membrane protein</topology>
    </subcellularLocation>
</comment>
<dbReference type="EnsemblMetazoa" id="LLOJ010006-RA">
    <property type="protein sequence ID" value="LLOJ010006-PA"/>
    <property type="gene ID" value="LLOJ010006"/>
</dbReference>
<evidence type="ECO:0000259" key="9">
    <source>
        <dbReference type="Pfam" id="PF23122"/>
    </source>
</evidence>
<keyword evidence="6" id="KW-0325">Glycoprotein</keyword>
<keyword evidence="8" id="KW-0732">Signal</keyword>
<proteinExistence type="inferred from homology"/>
<feature type="domain" description="T-cell immunomodulatory protein TIP C2" evidence="9">
    <location>
        <begin position="444"/>
        <end position="538"/>
    </location>
</feature>
<dbReference type="VEuPathDB" id="VectorBase:LLONM1_008858"/>
<sequence>MKWRLRILTIVLLVDLGACLDFTQTVFGSYGTDGVPAAFGDFNSDELTDMFMLRDDFRTVQIFLGSDTEPLLKEGPKCSFKSLKISNVVPGDFDGDALMDVMITAKTEDGKLGVYVNWGGQSYINCTSEEEKILEVHGEPMVLDYNDDMVMDLFGLERLPSGVEKRTFWLFKKDRSAPEVRQMPMLHSASLRLPHSHAFLDLNHDFTADLFLTAEGNFEVWNGTDLHNGFLFSHTIDLPTGLNKHVGQAIFLDVELKGNINVVLPICFDSKCSNSTILVHNGHKFHDLEINFKDPDNKQWGFVVPDDDLFTNAITLRGGDFNMDGYPDLLATLQQHPGGIIQTFLLENVPMDRKPNPLSRTFVVRWKALAPFANGTVAGAFYDFYQDGILDVVLVEKANGKYRTKAFRNSLDYDANFVKVIVLTGLMNKDVPTTKTPLGRTKKTYGTNLPGPRIAYYTITQDGYPQYGTSPQIPQSAYFALHLPYTIFGLGRTPNFVDSITVGLANRSRTWTQLIPNSQVIVIPWPIKEPWRWKAQLFVTPSKLILMSMVALGGTCIVIMLIILGLYIKEKREDKLEKLQEAHRFHFDAM</sequence>
<accession>A0A1B0CY08</accession>
<dbReference type="Pfam" id="PF23122">
    <property type="entry name" value="C2_ITFG1"/>
    <property type="match status" value="1"/>
</dbReference>
<dbReference type="SUPFAM" id="SSF69318">
    <property type="entry name" value="Integrin alpha N-terminal domain"/>
    <property type="match status" value="1"/>
</dbReference>
<reference evidence="10" key="1">
    <citation type="submission" date="2020-05" db="UniProtKB">
        <authorList>
            <consortium name="EnsemblMetazoa"/>
        </authorList>
    </citation>
    <scope>IDENTIFICATION</scope>
    <source>
        <strain evidence="10">Jacobina</strain>
    </source>
</reference>
<dbReference type="EMBL" id="AJWK01035238">
    <property type="status" value="NOT_ANNOTATED_CDS"/>
    <property type="molecule type" value="Genomic_DNA"/>
</dbReference>